<organism evidence="3 4">
    <name type="scientific">Kibdelosporangium banguiense</name>
    <dbReference type="NCBI Taxonomy" id="1365924"/>
    <lineage>
        <taxon>Bacteria</taxon>
        <taxon>Bacillati</taxon>
        <taxon>Actinomycetota</taxon>
        <taxon>Actinomycetes</taxon>
        <taxon>Pseudonocardiales</taxon>
        <taxon>Pseudonocardiaceae</taxon>
        <taxon>Kibdelosporangium</taxon>
    </lineage>
</organism>
<keyword evidence="2" id="KW-0472">Membrane</keyword>
<sequence length="425" mass="44653">MSWQEELQKLDSALATGRIAADDYRKRRDELLAQASQATTGPSAQPAQPVVQQQPEQPPAAPEPSQQQTPFPPAFKWQPGQPSQAGGNSADSTTIIPPVAPPPTYQPGPSESDRTQVVGQQGPSDSDRTQVVSGVDRTQVVPNYVTNSPPGGFPQVQQQPPWGQQPQPHPQQQQPASPPWAGDDLPPGFGQVGTSWPRQGPEIFEEKSKGKGKIIGIAAGVVVVLGAAAAIFFITQNSGTPSSDPGPSQQQQPQQTTTPPPTSTGPKLPDGPFVQIVPGNDAPAIRDNVPIADAVAAKAPTEGEAKLLQQAGTASISSVVSTEGELTRGIWAFTPAQGTDPKAILSAVNTLYQQAGHTKATNSPAGVTIWSLPADSGNKLNSNRAHFIADGKVVRVEAYGPDKTASKDAFDELLQRVIQKFPPAQ</sequence>
<reference evidence="3 4" key="1">
    <citation type="submission" date="2021-03" db="EMBL/GenBank/DDBJ databases">
        <title>Sequencing the genomes of 1000 actinobacteria strains.</title>
        <authorList>
            <person name="Klenk H.-P."/>
        </authorList>
    </citation>
    <scope>NUCLEOTIDE SEQUENCE [LARGE SCALE GENOMIC DNA]</scope>
    <source>
        <strain evidence="3 4">DSM 46670</strain>
    </source>
</reference>
<dbReference type="EMBL" id="JAGINW010000001">
    <property type="protein sequence ID" value="MBP2321752.1"/>
    <property type="molecule type" value="Genomic_DNA"/>
</dbReference>
<evidence type="ECO:0000256" key="1">
    <source>
        <dbReference type="SAM" id="MobiDB-lite"/>
    </source>
</evidence>
<feature type="compositionally biased region" description="Polar residues" evidence="1">
    <location>
        <begin position="80"/>
        <end position="95"/>
    </location>
</feature>
<proteinExistence type="predicted"/>
<name>A0ABS4TBE9_9PSEU</name>
<feature type="region of interest" description="Disordered" evidence="1">
    <location>
        <begin position="238"/>
        <end position="272"/>
    </location>
</feature>
<protein>
    <recommendedName>
        <fullName evidence="5">Flagellar basal body-associated protein FliL</fullName>
    </recommendedName>
</protein>
<feature type="compositionally biased region" description="Low complexity" evidence="1">
    <location>
        <begin position="42"/>
        <end position="55"/>
    </location>
</feature>
<keyword evidence="4" id="KW-1185">Reference proteome</keyword>
<feature type="transmembrane region" description="Helical" evidence="2">
    <location>
        <begin position="214"/>
        <end position="234"/>
    </location>
</feature>
<evidence type="ECO:0000256" key="2">
    <source>
        <dbReference type="SAM" id="Phobius"/>
    </source>
</evidence>
<accession>A0ABS4TBE9</accession>
<evidence type="ECO:0000313" key="3">
    <source>
        <dbReference type="EMBL" id="MBP2321752.1"/>
    </source>
</evidence>
<feature type="compositionally biased region" description="Low complexity" evidence="1">
    <location>
        <begin position="238"/>
        <end position="257"/>
    </location>
</feature>
<gene>
    <name evidence="3" type="ORF">JOF56_002137</name>
</gene>
<keyword evidence="2" id="KW-0812">Transmembrane</keyword>
<evidence type="ECO:0000313" key="4">
    <source>
        <dbReference type="Proteomes" id="UP001519332"/>
    </source>
</evidence>
<evidence type="ECO:0008006" key="5">
    <source>
        <dbReference type="Google" id="ProtNLM"/>
    </source>
</evidence>
<dbReference type="Proteomes" id="UP001519332">
    <property type="component" value="Unassembled WGS sequence"/>
</dbReference>
<feature type="region of interest" description="Disordered" evidence="1">
    <location>
        <begin position="30"/>
        <end position="202"/>
    </location>
</feature>
<keyword evidence="2" id="KW-1133">Transmembrane helix</keyword>
<feature type="compositionally biased region" description="Low complexity" evidence="1">
    <location>
        <begin position="149"/>
        <end position="175"/>
    </location>
</feature>
<feature type="compositionally biased region" description="Polar residues" evidence="1">
    <location>
        <begin position="115"/>
        <end position="132"/>
    </location>
</feature>
<comment type="caution">
    <text evidence="3">The sequence shown here is derived from an EMBL/GenBank/DDBJ whole genome shotgun (WGS) entry which is preliminary data.</text>
</comment>
<dbReference type="RefSeq" id="WP_209636804.1">
    <property type="nucleotide sequence ID" value="NZ_JAGINW010000001.1"/>
</dbReference>